<dbReference type="Pfam" id="PF06703">
    <property type="entry name" value="SPC25"/>
    <property type="match status" value="1"/>
</dbReference>
<reference evidence="10 11" key="1">
    <citation type="submission" date="2019-06" db="EMBL/GenBank/DDBJ databases">
        <title>A chromosome-scale genome assembly of the European perch, Perca fluviatilis.</title>
        <authorList>
            <person name="Roques C."/>
            <person name="Zahm M."/>
            <person name="Cabau C."/>
            <person name="Klopp C."/>
            <person name="Bouchez O."/>
            <person name="Donnadieu C."/>
            <person name="Kuhl H."/>
            <person name="Gislard M."/>
            <person name="Guendouz S."/>
            <person name="Journot L."/>
            <person name="Haffray P."/>
            <person name="Bestin A."/>
            <person name="Morvezen R."/>
            <person name="Feron R."/>
            <person name="Wen M."/>
            <person name="Jouanno E."/>
            <person name="Herpin A."/>
            <person name="Schartl M."/>
            <person name="Postlethwait J."/>
            <person name="Schaerlinger B."/>
            <person name="Chardard D."/>
            <person name="Lecocq T."/>
            <person name="Poncet C."/>
            <person name="Jaffrelo L."/>
            <person name="Lampietro C."/>
            <person name="Guiguen Y."/>
        </authorList>
    </citation>
    <scope>NUCLEOTIDE SEQUENCE [LARGE SCALE GENOMIC DNA]</scope>
    <source>
        <tissue evidence="10">Blood</tissue>
    </source>
</reference>
<dbReference type="GO" id="GO:0045047">
    <property type="term" value="P:protein targeting to ER"/>
    <property type="evidence" value="ECO:0007669"/>
    <property type="project" value="TreeGrafter"/>
</dbReference>
<keyword evidence="6" id="KW-1133">Transmembrane helix</keyword>
<evidence type="ECO:0000256" key="7">
    <source>
        <dbReference type="ARBA" id="ARBA00023136"/>
    </source>
</evidence>
<name>A0A6A5FN07_PERFL</name>
<comment type="caution">
    <text evidence="10">The sequence shown here is derived from an EMBL/GenBank/DDBJ whole genome shotgun (WGS) entry which is preliminary data.</text>
</comment>
<proteinExistence type="inferred from homology"/>
<sequence>MMGVLTLYTSYQEKNIFLVGRSAVAWTRNTWPPPRYTLRVSFIDGKSKKCREAEFTKSVAAFFDDSGTLAMDQFEKCVSQLHDALASDKKTK</sequence>
<dbReference type="PANTHER" id="PTHR13085:SF0">
    <property type="entry name" value="SIGNAL PEPTIDASE COMPLEX SUBUNIT 2"/>
    <property type="match status" value="1"/>
</dbReference>
<evidence type="ECO:0000256" key="1">
    <source>
        <dbReference type="ARBA" id="ARBA00004477"/>
    </source>
</evidence>
<dbReference type="GO" id="GO:0008233">
    <property type="term" value="F:peptidase activity"/>
    <property type="evidence" value="ECO:0007669"/>
    <property type="project" value="UniProtKB-UniRule"/>
</dbReference>
<dbReference type="PANTHER" id="PTHR13085">
    <property type="entry name" value="MICROSOMAL SIGNAL PEPTIDASE 25 KDA SUBUNIT"/>
    <property type="match status" value="1"/>
</dbReference>
<comment type="subcellular location">
    <subcellularLocation>
        <location evidence="1 9">Endoplasmic reticulum membrane</location>
        <topology evidence="1 9">Multi-pass membrane protein</topology>
    </subcellularLocation>
</comment>
<keyword evidence="7" id="KW-0472">Membrane</keyword>
<dbReference type="AlphaFoldDB" id="A0A6A5FN07"/>
<dbReference type="GO" id="GO:0005787">
    <property type="term" value="C:signal peptidase complex"/>
    <property type="evidence" value="ECO:0007669"/>
    <property type="project" value="UniProtKB-UniRule"/>
</dbReference>
<dbReference type="EMBL" id="VHII01000002">
    <property type="protein sequence ID" value="KAF1393435.1"/>
    <property type="molecule type" value="Genomic_DNA"/>
</dbReference>
<accession>A0A6A5FN07</accession>
<dbReference type="GO" id="GO:0006465">
    <property type="term" value="P:signal peptide processing"/>
    <property type="evidence" value="ECO:0007669"/>
    <property type="project" value="UniProtKB-UniRule"/>
</dbReference>
<evidence type="ECO:0000256" key="5">
    <source>
        <dbReference type="ARBA" id="ARBA00022824"/>
    </source>
</evidence>
<evidence type="ECO:0000313" key="11">
    <source>
        <dbReference type="Proteomes" id="UP000465112"/>
    </source>
</evidence>
<keyword evidence="5 9" id="KW-0256">Endoplasmic reticulum</keyword>
<comment type="function">
    <text evidence="8 9">Component of the signal peptidase complex (SPC) which catalyzes the cleavage of N-terminal signal sequences from nascent proteins as they are translocated into the lumen of the endoplasmic reticulum. Enhances the enzymatic activity of SPC and facilitates the interactions between different components of the translocation site.</text>
</comment>
<evidence type="ECO:0000256" key="3">
    <source>
        <dbReference type="ARBA" id="ARBA00017057"/>
    </source>
</evidence>
<evidence type="ECO:0000256" key="9">
    <source>
        <dbReference type="RuleBase" id="RU368033"/>
    </source>
</evidence>
<keyword evidence="4" id="KW-0812">Transmembrane</keyword>
<keyword evidence="11" id="KW-1185">Reference proteome</keyword>
<evidence type="ECO:0000256" key="8">
    <source>
        <dbReference type="ARBA" id="ARBA00045608"/>
    </source>
</evidence>
<evidence type="ECO:0000256" key="4">
    <source>
        <dbReference type="ARBA" id="ARBA00022692"/>
    </source>
</evidence>
<dbReference type="Proteomes" id="UP000465112">
    <property type="component" value="Chromosome 2"/>
</dbReference>
<gene>
    <name evidence="10" type="ORF">PFLUV_G00015670</name>
</gene>
<evidence type="ECO:0000256" key="6">
    <source>
        <dbReference type="ARBA" id="ARBA00022989"/>
    </source>
</evidence>
<comment type="similarity">
    <text evidence="2 9">Belongs to the SPCS2 family.</text>
</comment>
<dbReference type="InterPro" id="IPR009582">
    <property type="entry name" value="Spc2/SPCS2"/>
</dbReference>
<evidence type="ECO:0000313" key="10">
    <source>
        <dbReference type="EMBL" id="KAF1393435.1"/>
    </source>
</evidence>
<organism evidence="10 11">
    <name type="scientific">Perca fluviatilis</name>
    <name type="common">European perch</name>
    <dbReference type="NCBI Taxonomy" id="8168"/>
    <lineage>
        <taxon>Eukaryota</taxon>
        <taxon>Metazoa</taxon>
        <taxon>Chordata</taxon>
        <taxon>Craniata</taxon>
        <taxon>Vertebrata</taxon>
        <taxon>Euteleostomi</taxon>
        <taxon>Actinopterygii</taxon>
        <taxon>Neopterygii</taxon>
        <taxon>Teleostei</taxon>
        <taxon>Neoteleostei</taxon>
        <taxon>Acanthomorphata</taxon>
        <taxon>Eupercaria</taxon>
        <taxon>Perciformes</taxon>
        <taxon>Percoidei</taxon>
        <taxon>Percidae</taxon>
        <taxon>Percinae</taxon>
        <taxon>Perca</taxon>
    </lineage>
</organism>
<evidence type="ECO:0000256" key="2">
    <source>
        <dbReference type="ARBA" id="ARBA00007324"/>
    </source>
</evidence>
<protein>
    <recommendedName>
        <fullName evidence="3 9">Signal peptidase complex subunit 2</fullName>
    </recommendedName>
</protein>